<dbReference type="Proteomes" id="UP001516400">
    <property type="component" value="Unassembled WGS sequence"/>
</dbReference>
<proteinExistence type="predicted"/>
<keyword evidence="2" id="KW-1185">Reference proteome</keyword>
<dbReference type="AlphaFoldDB" id="A0ABD2NSP7"/>
<sequence length="107" mass="12789">METFKCHNKTELTCYVCIRCFSVLHKSYADRDWKSKFRRIGGHKIICYNDENGEMMIETVMRENADLRKLMEDEGEDYYEKLITKNQRLTESVVELTGHMELSLRQL</sequence>
<protein>
    <submittedName>
        <fullName evidence="1">Uncharacterized protein</fullName>
    </submittedName>
</protein>
<organism evidence="1 2">
    <name type="scientific">Cryptolaemus montrouzieri</name>
    <dbReference type="NCBI Taxonomy" id="559131"/>
    <lineage>
        <taxon>Eukaryota</taxon>
        <taxon>Metazoa</taxon>
        <taxon>Ecdysozoa</taxon>
        <taxon>Arthropoda</taxon>
        <taxon>Hexapoda</taxon>
        <taxon>Insecta</taxon>
        <taxon>Pterygota</taxon>
        <taxon>Neoptera</taxon>
        <taxon>Endopterygota</taxon>
        <taxon>Coleoptera</taxon>
        <taxon>Polyphaga</taxon>
        <taxon>Cucujiformia</taxon>
        <taxon>Coccinelloidea</taxon>
        <taxon>Coccinellidae</taxon>
        <taxon>Scymninae</taxon>
        <taxon>Scymnini</taxon>
        <taxon>Cryptolaemus</taxon>
    </lineage>
</organism>
<name>A0ABD2NSP7_9CUCU</name>
<accession>A0ABD2NSP7</accession>
<comment type="caution">
    <text evidence="1">The sequence shown here is derived from an EMBL/GenBank/DDBJ whole genome shotgun (WGS) entry which is preliminary data.</text>
</comment>
<evidence type="ECO:0000313" key="2">
    <source>
        <dbReference type="Proteomes" id="UP001516400"/>
    </source>
</evidence>
<gene>
    <name evidence="1" type="ORF">HHI36_004935</name>
</gene>
<dbReference type="EMBL" id="JABFTP020000144">
    <property type="protein sequence ID" value="KAL3281731.1"/>
    <property type="molecule type" value="Genomic_DNA"/>
</dbReference>
<evidence type="ECO:0000313" key="1">
    <source>
        <dbReference type="EMBL" id="KAL3281731.1"/>
    </source>
</evidence>
<reference evidence="1 2" key="1">
    <citation type="journal article" date="2021" name="BMC Biol.">
        <title>Horizontally acquired antibacterial genes associated with adaptive radiation of ladybird beetles.</title>
        <authorList>
            <person name="Li H.S."/>
            <person name="Tang X.F."/>
            <person name="Huang Y.H."/>
            <person name="Xu Z.Y."/>
            <person name="Chen M.L."/>
            <person name="Du X.Y."/>
            <person name="Qiu B.Y."/>
            <person name="Chen P.T."/>
            <person name="Zhang W."/>
            <person name="Slipinski A."/>
            <person name="Escalona H.E."/>
            <person name="Waterhouse R.M."/>
            <person name="Zwick A."/>
            <person name="Pang H."/>
        </authorList>
    </citation>
    <scope>NUCLEOTIDE SEQUENCE [LARGE SCALE GENOMIC DNA]</scope>
    <source>
        <strain evidence="1">SYSU2018</strain>
    </source>
</reference>